<dbReference type="Proteomes" id="UP000242015">
    <property type="component" value="Unassembled WGS sequence"/>
</dbReference>
<reference evidence="1 2" key="1">
    <citation type="submission" date="2017-04" db="EMBL/GenBank/DDBJ databases">
        <title>Novel microbial lineages endemic to geothermal iron-oxide mats fill important gaps in the evolutionary history of Archaea.</title>
        <authorList>
            <person name="Jay Z.J."/>
            <person name="Beam J.P."/>
            <person name="Dlakic M."/>
            <person name="Rusch D.B."/>
            <person name="Kozubal M.A."/>
            <person name="Inskeep W.P."/>
        </authorList>
    </citation>
    <scope>NUCLEOTIDE SEQUENCE [LARGE SCALE GENOMIC DNA]</scope>
    <source>
        <strain evidence="1">BE_D</strain>
    </source>
</reference>
<dbReference type="AlphaFoldDB" id="A0A2R6CBK4"/>
<comment type="caution">
    <text evidence="1">The sequence shown here is derived from an EMBL/GenBank/DDBJ whole genome shotgun (WGS) entry which is preliminary data.</text>
</comment>
<protein>
    <submittedName>
        <fullName evidence="1">Uncharacterized protein</fullName>
    </submittedName>
</protein>
<dbReference type="EMBL" id="NEXF01000112">
    <property type="protein sequence ID" value="PSO08269.1"/>
    <property type="molecule type" value="Genomic_DNA"/>
</dbReference>
<proteinExistence type="predicted"/>
<sequence length="81" mass="9367">MVKWALRISLGFSSVSGADYLHKVLLPDLVEAPRDLVFRQHVELNTLEVTVCDVNYRRLRSTIEEVLAHCDFLLRLERATQ</sequence>
<name>A0A2R6CBK4_9ARCH</name>
<gene>
    <name evidence="1" type="ORF">B9Q04_06435</name>
</gene>
<evidence type="ECO:0000313" key="2">
    <source>
        <dbReference type="Proteomes" id="UP000242015"/>
    </source>
</evidence>
<accession>A0A2R6CBK4</accession>
<organism evidence="1 2">
    <name type="scientific">Candidatus Marsarchaeota G2 archaeon BE_D</name>
    <dbReference type="NCBI Taxonomy" id="1978158"/>
    <lineage>
        <taxon>Archaea</taxon>
        <taxon>Candidatus Marsarchaeota</taxon>
        <taxon>Candidatus Marsarchaeota group 2</taxon>
    </lineage>
</organism>
<evidence type="ECO:0000313" key="1">
    <source>
        <dbReference type="EMBL" id="PSO08269.1"/>
    </source>
</evidence>